<dbReference type="EMBL" id="CAMPGE010007027">
    <property type="protein sequence ID" value="CAI2365953.1"/>
    <property type="molecule type" value="Genomic_DNA"/>
</dbReference>
<reference evidence="2" key="1">
    <citation type="submission" date="2023-07" db="EMBL/GenBank/DDBJ databases">
        <authorList>
            <consortium name="AG Swart"/>
            <person name="Singh M."/>
            <person name="Singh A."/>
            <person name="Seah K."/>
            <person name="Emmerich C."/>
        </authorList>
    </citation>
    <scope>NUCLEOTIDE SEQUENCE</scope>
    <source>
        <strain evidence="2">DP1</strain>
    </source>
</reference>
<comment type="caution">
    <text evidence="2">The sequence shown here is derived from an EMBL/GenBank/DDBJ whole genome shotgun (WGS) entry which is preliminary data.</text>
</comment>
<protein>
    <submittedName>
        <fullName evidence="2">Uncharacterized protein</fullName>
    </submittedName>
</protein>
<accession>A0AAD1XBN7</accession>
<evidence type="ECO:0000313" key="2">
    <source>
        <dbReference type="EMBL" id="CAI2365953.1"/>
    </source>
</evidence>
<dbReference type="Proteomes" id="UP001295684">
    <property type="component" value="Unassembled WGS sequence"/>
</dbReference>
<feature type="region of interest" description="Disordered" evidence="1">
    <location>
        <begin position="46"/>
        <end position="68"/>
    </location>
</feature>
<evidence type="ECO:0000313" key="3">
    <source>
        <dbReference type="Proteomes" id="UP001295684"/>
    </source>
</evidence>
<feature type="compositionally biased region" description="Basic residues" evidence="1">
    <location>
        <begin position="58"/>
        <end position="68"/>
    </location>
</feature>
<proteinExistence type="predicted"/>
<organism evidence="2 3">
    <name type="scientific">Euplotes crassus</name>
    <dbReference type="NCBI Taxonomy" id="5936"/>
    <lineage>
        <taxon>Eukaryota</taxon>
        <taxon>Sar</taxon>
        <taxon>Alveolata</taxon>
        <taxon>Ciliophora</taxon>
        <taxon>Intramacronucleata</taxon>
        <taxon>Spirotrichea</taxon>
        <taxon>Hypotrichia</taxon>
        <taxon>Euplotida</taxon>
        <taxon>Euplotidae</taxon>
        <taxon>Moneuplotes</taxon>
    </lineage>
</organism>
<evidence type="ECO:0000256" key="1">
    <source>
        <dbReference type="SAM" id="MobiDB-lite"/>
    </source>
</evidence>
<dbReference type="AlphaFoldDB" id="A0AAD1XBN7"/>
<keyword evidence="3" id="KW-1185">Reference proteome</keyword>
<gene>
    <name evidence="2" type="ORF">ECRASSUSDP1_LOCUS7222</name>
</gene>
<sequence length="277" mass="32219">MIDKNLTRLINKQKQRKRINKFSALRGNASQQFWNIRVSSKDSIRSRITGDSNNSSMRSRKGIQKRHSKNAIHIEDALSSSVGVNNSFKKRVIQNQEIFSDRVLYYNSSYVKKFHQRNETYESSTEYIHRGSLPMSPSKDIYTTPKTKLNLDKQLSRKMTKNSQLFNKNSYNKKVYEKIQKNISGPVKNSAKSITRNNFAIRHVMSAGEETNQCERCFSQRRANYSSSQTASGFMSNNVEKQAIQGNSKFAFKSRRGKYRKFKNNFQKKLGYPNFSR</sequence>
<name>A0AAD1XBN7_EUPCR</name>